<evidence type="ECO:0000259" key="9">
    <source>
        <dbReference type="Pfam" id="PF07859"/>
    </source>
</evidence>
<dbReference type="PANTHER" id="PTHR43872:SF1">
    <property type="entry name" value="MONOOXYGENASE, PUTATIVE (AFU_ORTHOLOGUE AFUA_8G02570)-RELATED"/>
    <property type="match status" value="1"/>
</dbReference>
<dbReference type="SUPFAM" id="SSF51905">
    <property type="entry name" value="FAD/NAD(P)-binding domain"/>
    <property type="match status" value="1"/>
</dbReference>
<evidence type="ECO:0000256" key="8">
    <source>
        <dbReference type="ARBA" id="ARBA00023033"/>
    </source>
</evidence>
<dbReference type="InterPro" id="IPR020946">
    <property type="entry name" value="Flavin_mOase-like"/>
</dbReference>
<evidence type="ECO:0000313" key="10">
    <source>
        <dbReference type="EMBL" id="MEK8047544.1"/>
    </source>
</evidence>
<evidence type="ECO:0000313" key="11">
    <source>
        <dbReference type="Proteomes" id="UP001379945"/>
    </source>
</evidence>
<dbReference type="EMBL" id="JBBUTI010000009">
    <property type="protein sequence ID" value="MEK8047544.1"/>
    <property type="molecule type" value="Genomic_DNA"/>
</dbReference>
<evidence type="ECO:0000256" key="5">
    <source>
        <dbReference type="ARBA" id="ARBA00022801"/>
    </source>
</evidence>
<dbReference type="Gene3D" id="3.40.50.1820">
    <property type="entry name" value="alpha/beta hydrolase"/>
    <property type="match status" value="1"/>
</dbReference>
<dbReference type="InterPro" id="IPR051820">
    <property type="entry name" value="FAD-binding_MO"/>
</dbReference>
<proteinExistence type="inferred from homology"/>
<keyword evidence="4" id="KW-0285">Flavoprotein</keyword>
<evidence type="ECO:0000256" key="6">
    <source>
        <dbReference type="ARBA" id="ARBA00022827"/>
    </source>
</evidence>
<keyword evidence="5 10" id="KW-0378">Hydrolase</keyword>
<dbReference type="Pfam" id="PF07859">
    <property type="entry name" value="Abhydrolase_3"/>
    <property type="match status" value="1"/>
</dbReference>
<protein>
    <submittedName>
        <fullName evidence="10">Alpha/beta hydrolase fold domain-containing protein</fullName>
    </submittedName>
</protein>
<comment type="caution">
    <text evidence="10">The sequence shown here is derived from an EMBL/GenBank/DDBJ whole genome shotgun (WGS) entry which is preliminary data.</text>
</comment>
<dbReference type="InterPro" id="IPR013094">
    <property type="entry name" value="AB_hydrolase_3"/>
</dbReference>
<keyword evidence="8" id="KW-0503">Monooxygenase</keyword>
<dbReference type="GO" id="GO:0016787">
    <property type="term" value="F:hydrolase activity"/>
    <property type="evidence" value="ECO:0007669"/>
    <property type="project" value="UniProtKB-KW"/>
</dbReference>
<reference evidence="10 11" key="1">
    <citation type="submission" date="2024-04" db="EMBL/GenBank/DDBJ databases">
        <title>Novel species of the genus Ideonella isolated from streams.</title>
        <authorList>
            <person name="Lu H."/>
        </authorList>
    </citation>
    <scope>NUCLEOTIDE SEQUENCE [LARGE SCALE GENOMIC DNA]</scope>
    <source>
        <strain evidence="10 11">LYT19W</strain>
    </source>
</reference>
<comment type="similarity">
    <text evidence="2">Belongs to the FAD-binding monooxygenase family.</text>
</comment>
<comment type="cofactor">
    <cofactor evidence="1">
        <name>FAD</name>
        <dbReference type="ChEBI" id="CHEBI:57692"/>
    </cofactor>
</comment>
<organism evidence="10 11">
    <name type="scientific">Ideonella margarita</name>
    <dbReference type="NCBI Taxonomy" id="2984191"/>
    <lineage>
        <taxon>Bacteria</taxon>
        <taxon>Pseudomonadati</taxon>
        <taxon>Pseudomonadota</taxon>
        <taxon>Betaproteobacteria</taxon>
        <taxon>Burkholderiales</taxon>
        <taxon>Sphaerotilaceae</taxon>
        <taxon>Ideonella</taxon>
    </lineage>
</organism>
<accession>A0ABU9C6N5</accession>
<dbReference type="PANTHER" id="PTHR43872">
    <property type="entry name" value="MONOOXYGENASE, PUTATIVE (AFU_ORTHOLOGUE AFUA_8G02570)-RELATED"/>
    <property type="match status" value="1"/>
</dbReference>
<dbReference type="Pfam" id="PF13450">
    <property type="entry name" value="NAD_binding_8"/>
    <property type="match status" value="1"/>
</dbReference>
<evidence type="ECO:0000256" key="7">
    <source>
        <dbReference type="ARBA" id="ARBA00023002"/>
    </source>
</evidence>
<dbReference type="InterPro" id="IPR029058">
    <property type="entry name" value="AB_hydrolase_fold"/>
</dbReference>
<dbReference type="Proteomes" id="UP001379945">
    <property type="component" value="Unassembled WGS sequence"/>
</dbReference>
<dbReference type="InterPro" id="IPR002168">
    <property type="entry name" value="Lipase_GDXG_HIS_AS"/>
</dbReference>
<name>A0ABU9C6N5_9BURK</name>
<keyword evidence="6" id="KW-0274">FAD</keyword>
<dbReference type="Pfam" id="PF00743">
    <property type="entry name" value="FMO-like"/>
    <property type="match status" value="1"/>
</dbReference>
<dbReference type="Gene3D" id="3.50.50.60">
    <property type="entry name" value="FAD/NAD(P)-binding domain"/>
    <property type="match status" value="1"/>
</dbReference>
<dbReference type="PRINTS" id="PR00411">
    <property type="entry name" value="PNDRDTASEI"/>
</dbReference>
<evidence type="ECO:0000256" key="4">
    <source>
        <dbReference type="ARBA" id="ARBA00022630"/>
    </source>
</evidence>
<dbReference type="RefSeq" id="WP_341399850.1">
    <property type="nucleotide sequence ID" value="NZ_JBBUTI010000009.1"/>
</dbReference>
<evidence type="ECO:0000256" key="3">
    <source>
        <dbReference type="ARBA" id="ARBA00010515"/>
    </source>
</evidence>
<dbReference type="SUPFAM" id="SSF53474">
    <property type="entry name" value="alpha/beta-Hydrolases"/>
    <property type="match status" value="1"/>
</dbReference>
<dbReference type="InterPro" id="IPR036188">
    <property type="entry name" value="FAD/NAD-bd_sf"/>
</dbReference>
<keyword evidence="11" id="KW-1185">Reference proteome</keyword>
<gene>
    <name evidence="10" type="ORF">AACH00_14380</name>
</gene>
<evidence type="ECO:0000256" key="2">
    <source>
        <dbReference type="ARBA" id="ARBA00010139"/>
    </source>
</evidence>
<keyword evidence="7" id="KW-0560">Oxidoreductase</keyword>
<dbReference type="PROSITE" id="PS01173">
    <property type="entry name" value="LIPASE_GDXG_HIS"/>
    <property type="match status" value="1"/>
</dbReference>
<sequence length="787" mass="85927">MTVSWQARIATWYVRNRVKPVLGDMSDLRRVRKVMNAAMPGPGGTRITPGVVGGVPGEWVEAKADAGKAPSAAPLTILYIHGGGFVGCSPTTHRPLTGALALQGARVFVPDYRLAPEHPFPAAPDDVMAAWLALHAQHVAAGSPGRIAVGGDSAGGNLAVSLMVSLRDTGGPLPDAAMLFSPGTDLTGGSESLVTNSDSDALFRGEYLVHLRDQYLQGADMNDPRASPLLASMHGLPPMVIHVARDEVLRDDGIRLAHKARAAGVAVELQVWSGVSHVWQLVWRLPEARRSVQQAVRFVRECAARGEPECHDVIVVGAGLSGIGAAWHLQQHCPEQRVLILEGRAASGGTWDLFRYPGVRSDSDMYTLGYRFQPWTQGKAIADGPAILDYIRSTAREHGIEERIRYQQRVVAADWSSTDARWTVMVQQGEGGPVVQQRCRFLYMCAGYYRYDRGYQPDYAGLSQFQGQVVHPQHWPEGLQVQGRRVVVIGSGATAVTLVPALAKAGAQVTMLQRSPTWIASLPARDAIADALRRWLPGRLAYALTRWKNVLLGQALYGLARSRPAAFGGHLLKQIRRALPGVDVDRHFTPSYRPWDQRLCLVPDGDLFTALRSGGASVVTDQIETFTPGGLRLRSGQELPADIVVSATGLELQLLGGAKLSLDGVPVDLSKTLGYKGMMFSDLPNVAATFGYTNASWTLKADLTAEYVCRVLNLMQRRGWQRVTPRRTDPDIGEMPSIDFSSGYVQRALAHLPKQGLRAPWRLYQNYLRDLLTLRHGRIEDGTLEFD</sequence>
<feature type="domain" description="Alpha/beta hydrolase fold-3" evidence="9">
    <location>
        <begin position="77"/>
        <end position="280"/>
    </location>
</feature>
<comment type="similarity">
    <text evidence="3">Belongs to the 'GDXG' lipolytic enzyme family.</text>
</comment>
<evidence type="ECO:0000256" key="1">
    <source>
        <dbReference type="ARBA" id="ARBA00001974"/>
    </source>
</evidence>